<dbReference type="SUPFAM" id="SSF53756">
    <property type="entry name" value="UDP-Glycosyltransferase/glycogen phosphorylase"/>
    <property type="match status" value="1"/>
</dbReference>
<name>A0ABD3LV88_EUCGL</name>
<dbReference type="AlphaFoldDB" id="A0ABD3LV88"/>
<evidence type="ECO:0000256" key="5">
    <source>
        <dbReference type="RuleBase" id="RU362057"/>
    </source>
</evidence>
<keyword evidence="3 4" id="KW-0808">Transferase</keyword>
<evidence type="ECO:0000313" key="7">
    <source>
        <dbReference type="Proteomes" id="UP001634007"/>
    </source>
</evidence>
<dbReference type="PROSITE" id="PS00375">
    <property type="entry name" value="UDPGT"/>
    <property type="match status" value="1"/>
</dbReference>
<accession>A0ABD3LV88</accession>
<dbReference type="InterPro" id="IPR050481">
    <property type="entry name" value="UDP-glycosyltransf_plant"/>
</dbReference>
<comment type="caution">
    <text evidence="6">The sequence shown here is derived from an EMBL/GenBank/DDBJ whole genome shotgun (WGS) entry which is preliminary data.</text>
</comment>
<dbReference type="InterPro" id="IPR035595">
    <property type="entry name" value="UDP_glycos_trans_CS"/>
</dbReference>
<evidence type="ECO:0000256" key="2">
    <source>
        <dbReference type="ARBA" id="ARBA00022676"/>
    </source>
</evidence>
<comment type="similarity">
    <text evidence="1 4">Belongs to the UDP-glycosyltransferase family.</text>
</comment>
<proteinExistence type="inferred from homology"/>
<keyword evidence="7" id="KW-1185">Reference proteome</keyword>
<reference evidence="6 7" key="1">
    <citation type="submission" date="2024-11" db="EMBL/GenBank/DDBJ databases">
        <title>Chromosome-level genome assembly of Eucalyptus globulus Labill. provides insights into its genome evolution.</title>
        <authorList>
            <person name="Li X."/>
        </authorList>
    </citation>
    <scope>NUCLEOTIDE SEQUENCE [LARGE SCALE GENOMIC DNA]</scope>
    <source>
        <strain evidence="6">CL2024</strain>
        <tissue evidence="6">Fresh tender leaves</tissue>
    </source>
</reference>
<sequence>MGAVTPDAFVRVAIKPQPAGEAPSQVPAPQRYTEAVSSSPVMEKADKCHVVMYPSPGRAHLNSLVELAQFLLRHHSCLSVTVLISSPPHLLPVITPYISSVSSANPSIAFLHLPSVSLPPSLSTAPTGFSDNPAMYFEFARLNNPNLHQALSEMLSASKPSQKPKALVIDFYYSSAAEVTAALHLPTYYFHPAGTNPLAAFLYLPTLHKLTTTSLKDLDGNVDIPGVPPIPAKHMPSRMLDRSSRIYGHFLETSTRLAESAGLICNTFEAIEPRAVKAISQGLCVPDGRTPPVYCIGPLVVANDHISRGDCLSWLDSQPSRSVLFMSFGSMGVFSSKQLTEIAHALERSGVRFLWVVRNPPPDDEIWRNLAIKSEDDPGMDAIFPPGFTERTKERGLVLKSWAPQVAVLNHDSVGGFVSHCGWNSVMEALWASVPVIVWPLFAEQKLIRAYLAWDLKLVLSVAESEGGFVTRDEFAGRVTELMCSEKGREVRERMAEMRNAAREALSEGGSSRVAMAKLVDSFKSGMMREEE</sequence>
<gene>
    <name evidence="6" type="ORF">ACJRO7_002701</name>
</gene>
<dbReference type="EC" id="2.4.1.-" evidence="5"/>
<dbReference type="GO" id="GO:0008194">
    <property type="term" value="F:UDP-glycosyltransferase activity"/>
    <property type="evidence" value="ECO:0007669"/>
    <property type="project" value="UniProtKB-ARBA"/>
</dbReference>
<evidence type="ECO:0000256" key="1">
    <source>
        <dbReference type="ARBA" id="ARBA00009995"/>
    </source>
</evidence>
<evidence type="ECO:0000256" key="4">
    <source>
        <dbReference type="RuleBase" id="RU003718"/>
    </source>
</evidence>
<evidence type="ECO:0000256" key="3">
    <source>
        <dbReference type="ARBA" id="ARBA00022679"/>
    </source>
</evidence>
<dbReference type="Gene3D" id="3.40.50.2000">
    <property type="entry name" value="Glycogen Phosphorylase B"/>
    <property type="match status" value="2"/>
</dbReference>
<dbReference type="InterPro" id="IPR002213">
    <property type="entry name" value="UDP_glucos_trans"/>
</dbReference>
<evidence type="ECO:0000313" key="6">
    <source>
        <dbReference type="EMBL" id="KAL3755690.1"/>
    </source>
</evidence>
<dbReference type="Proteomes" id="UP001634007">
    <property type="component" value="Unassembled WGS sequence"/>
</dbReference>
<dbReference type="PANTHER" id="PTHR48048">
    <property type="entry name" value="GLYCOSYLTRANSFERASE"/>
    <property type="match status" value="1"/>
</dbReference>
<dbReference type="Pfam" id="PF00201">
    <property type="entry name" value="UDPGT"/>
    <property type="match status" value="1"/>
</dbReference>
<organism evidence="6 7">
    <name type="scientific">Eucalyptus globulus</name>
    <name type="common">Tasmanian blue gum</name>
    <dbReference type="NCBI Taxonomy" id="34317"/>
    <lineage>
        <taxon>Eukaryota</taxon>
        <taxon>Viridiplantae</taxon>
        <taxon>Streptophyta</taxon>
        <taxon>Embryophyta</taxon>
        <taxon>Tracheophyta</taxon>
        <taxon>Spermatophyta</taxon>
        <taxon>Magnoliopsida</taxon>
        <taxon>eudicotyledons</taxon>
        <taxon>Gunneridae</taxon>
        <taxon>Pentapetalae</taxon>
        <taxon>rosids</taxon>
        <taxon>malvids</taxon>
        <taxon>Myrtales</taxon>
        <taxon>Myrtaceae</taxon>
        <taxon>Myrtoideae</taxon>
        <taxon>Eucalypteae</taxon>
        <taxon>Eucalyptus</taxon>
    </lineage>
</organism>
<dbReference type="CDD" id="cd03784">
    <property type="entry name" value="GT1_Gtf-like"/>
    <property type="match status" value="1"/>
</dbReference>
<dbReference type="PANTHER" id="PTHR48048:SF30">
    <property type="entry name" value="GLYCOSYLTRANSFERASE"/>
    <property type="match status" value="1"/>
</dbReference>
<protein>
    <recommendedName>
        <fullName evidence="5">Glycosyltransferase</fullName>
        <ecNumber evidence="5">2.4.1.-</ecNumber>
    </recommendedName>
</protein>
<keyword evidence="2 4" id="KW-0328">Glycosyltransferase</keyword>
<dbReference type="EMBL" id="JBJKBG010000001">
    <property type="protein sequence ID" value="KAL3755690.1"/>
    <property type="molecule type" value="Genomic_DNA"/>
</dbReference>
<dbReference type="FunFam" id="3.40.50.2000:FF:000056">
    <property type="entry name" value="Glycosyltransferase"/>
    <property type="match status" value="1"/>
</dbReference>